<sequence length="827" mass="90888">MRWEEPNELCGLMASEREPLYREGDETRAGSKPPGTDRPRLGPRGRLLGSCDPFLRSPLSPWQRPPHSSPARLTVCRQSEKVTGRLGPRAKRQHFWLRAGGARKTKSLWQANRTSLCLHRNRGQFEKHSRRARGRSADGKPAVGSAHPTDTPPCAPLALEWTGPKMCVTMVIICSKTLEKKAAVSDVTSRESDLELKKPQTMNKGTTLFSCGSVEANRWRDLGRSCGGQQDSLWDVLPEACQRGGVWGREVGTASSITSLIRDLSLTDSNAGPAPSLSTAPPSKRQCRSLSFSDEFGCGRAPWRPVGSRVWASVEKRRCHSGGSVQRGVAVGGDMQRSSSFSLPTCSNALPIPLELPRLIQRQPCLSFTGFQPPPGDPSEPPRPLSLSQEQISLSALPRGPRQGPSPASSPDSTPELGWRAVMGGLARSRSQPCVLNEKKVGVKRRRPEDCLEPRPSLDLAKMTQKLRNFQSLSCPGITGSDCCQSSHAPTTYRTTSQCETDYMSPCDLGAGPQLRTREGGDSREELTYEELDTEGFEAGTANGEEGEAPWEGSHGTEKDAFHTAEEQALERDTERSGCGSDEGKAIIPRDGGGRADRGKTPVNSGAGVGEAWMRDDRKWRLCRRMGAKPRIVAVSAGPDVHVSSVRQEVSQEFGVTILTPDWNTAQQKKGSRKRSEAAMFLPSGCMFLRAGLCECESSVLPAVTVRASLRCEHFTAHWSSDVHARALDVLVWIGLMYFNVKERRQIGPWPDSDSQTWMTVRAGKIPPVREYPCWLLLPFGRRALFQCVDGPLGLALFHCVVGPMIWLGQEQQLECRNWWILAEGVR</sequence>
<dbReference type="Pfam" id="PF15242">
    <property type="entry name" value="FAM53"/>
    <property type="match status" value="1"/>
</dbReference>
<evidence type="ECO:0000313" key="3">
    <source>
        <dbReference type="EMBL" id="KAJ8360182.1"/>
    </source>
</evidence>
<dbReference type="OrthoDB" id="9934966at2759"/>
<gene>
    <name evidence="3" type="ORF">SKAU_G00167070</name>
</gene>
<name>A0A9Q1J0G0_SYNKA</name>
<evidence type="ECO:0000256" key="2">
    <source>
        <dbReference type="SAM" id="MobiDB-lite"/>
    </source>
</evidence>
<feature type="region of interest" description="Disordered" evidence="2">
    <location>
        <begin position="366"/>
        <end position="418"/>
    </location>
</feature>
<comment type="similarity">
    <text evidence="1">Belongs to the FAM53 family.</text>
</comment>
<feature type="region of interest" description="Disordered" evidence="2">
    <location>
        <begin position="1"/>
        <end position="44"/>
    </location>
</feature>
<dbReference type="Proteomes" id="UP001152622">
    <property type="component" value="Chromosome 5"/>
</dbReference>
<evidence type="ECO:0000256" key="1">
    <source>
        <dbReference type="ARBA" id="ARBA00010984"/>
    </source>
</evidence>
<feature type="region of interest" description="Disordered" evidence="2">
    <location>
        <begin position="505"/>
        <end position="610"/>
    </location>
</feature>
<feature type="region of interest" description="Disordered" evidence="2">
    <location>
        <begin position="124"/>
        <end position="150"/>
    </location>
</feature>
<proteinExistence type="inferred from homology"/>
<accession>A0A9Q1J0G0</accession>
<feature type="compositionally biased region" description="Basic and acidic residues" evidence="2">
    <location>
        <begin position="15"/>
        <end position="40"/>
    </location>
</feature>
<evidence type="ECO:0000313" key="4">
    <source>
        <dbReference type="Proteomes" id="UP001152622"/>
    </source>
</evidence>
<feature type="compositionally biased region" description="Basic and acidic residues" evidence="2">
    <location>
        <begin position="516"/>
        <end position="527"/>
    </location>
</feature>
<dbReference type="AlphaFoldDB" id="A0A9Q1J0G0"/>
<dbReference type="GO" id="GO:0005634">
    <property type="term" value="C:nucleus"/>
    <property type="evidence" value="ECO:0007669"/>
    <property type="project" value="TreeGrafter"/>
</dbReference>
<dbReference type="InterPro" id="IPR029356">
    <property type="entry name" value="FAM53"/>
</dbReference>
<protein>
    <submittedName>
        <fullName evidence="3">Uncharacterized protein</fullName>
    </submittedName>
</protein>
<dbReference type="EMBL" id="JAINUF010000005">
    <property type="protein sequence ID" value="KAJ8360182.1"/>
    <property type="molecule type" value="Genomic_DNA"/>
</dbReference>
<comment type="caution">
    <text evidence="3">The sequence shown here is derived from an EMBL/GenBank/DDBJ whole genome shotgun (WGS) entry which is preliminary data.</text>
</comment>
<dbReference type="PANTHER" id="PTHR28567">
    <property type="entry name" value="PROTEIN FAM53A-LIKE ISOFORM X1"/>
    <property type="match status" value="1"/>
</dbReference>
<feature type="compositionally biased region" description="Basic and acidic residues" evidence="2">
    <location>
        <begin position="555"/>
        <end position="576"/>
    </location>
</feature>
<reference evidence="3" key="1">
    <citation type="journal article" date="2023" name="Science">
        <title>Genome structures resolve the early diversification of teleost fishes.</title>
        <authorList>
            <person name="Parey E."/>
            <person name="Louis A."/>
            <person name="Montfort J."/>
            <person name="Bouchez O."/>
            <person name="Roques C."/>
            <person name="Iampietro C."/>
            <person name="Lluch J."/>
            <person name="Castinel A."/>
            <person name="Donnadieu C."/>
            <person name="Desvignes T."/>
            <person name="Floi Bucao C."/>
            <person name="Jouanno E."/>
            <person name="Wen M."/>
            <person name="Mejri S."/>
            <person name="Dirks R."/>
            <person name="Jansen H."/>
            <person name="Henkel C."/>
            <person name="Chen W.J."/>
            <person name="Zahm M."/>
            <person name="Cabau C."/>
            <person name="Klopp C."/>
            <person name="Thompson A.W."/>
            <person name="Robinson-Rechavi M."/>
            <person name="Braasch I."/>
            <person name="Lecointre G."/>
            <person name="Bobe J."/>
            <person name="Postlethwait J.H."/>
            <person name="Berthelot C."/>
            <person name="Roest Crollius H."/>
            <person name="Guiguen Y."/>
        </authorList>
    </citation>
    <scope>NUCLEOTIDE SEQUENCE</scope>
    <source>
        <strain evidence="3">WJC10195</strain>
    </source>
</reference>
<dbReference type="GO" id="GO:0006606">
    <property type="term" value="P:protein import into nucleus"/>
    <property type="evidence" value="ECO:0007669"/>
    <property type="project" value="TreeGrafter"/>
</dbReference>
<dbReference type="GO" id="GO:0090263">
    <property type="term" value="P:positive regulation of canonical Wnt signaling pathway"/>
    <property type="evidence" value="ECO:0007669"/>
    <property type="project" value="TreeGrafter"/>
</dbReference>
<keyword evidence="4" id="KW-1185">Reference proteome</keyword>
<dbReference type="PANTHER" id="PTHR28567:SF1">
    <property type="entry name" value="PROTEIN FAM53B"/>
    <property type="match status" value="1"/>
</dbReference>
<feature type="compositionally biased region" description="Pro residues" evidence="2">
    <location>
        <begin position="372"/>
        <end position="384"/>
    </location>
</feature>
<organism evidence="3 4">
    <name type="scientific">Synaphobranchus kaupii</name>
    <name type="common">Kaup's arrowtooth eel</name>
    <dbReference type="NCBI Taxonomy" id="118154"/>
    <lineage>
        <taxon>Eukaryota</taxon>
        <taxon>Metazoa</taxon>
        <taxon>Chordata</taxon>
        <taxon>Craniata</taxon>
        <taxon>Vertebrata</taxon>
        <taxon>Euteleostomi</taxon>
        <taxon>Actinopterygii</taxon>
        <taxon>Neopterygii</taxon>
        <taxon>Teleostei</taxon>
        <taxon>Anguilliformes</taxon>
        <taxon>Synaphobranchidae</taxon>
        <taxon>Synaphobranchus</taxon>
    </lineage>
</organism>